<keyword evidence="7 13" id="KW-0547">Nucleotide-binding</keyword>
<organism evidence="15 16">
    <name type="scientific">Phytobacter palmae</name>
    <dbReference type="NCBI Taxonomy" id="1855371"/>
    <lineage>
        <taxon>Bacteria</taxon>
        <taxon>Pseudomonadati</taxon>
        <taxon>Pseudomonadota</taxon>
        <taxon>Gammaproteobacteria</taxon>
        <taxon>Enterobacterales</taxon>
        <taxon>Enterobacteriaceae</taxon>
        <taxon>Phytobacter</taxon>
    </lineage>
</organism>
<dbReference type="Pfam" id="PF01553">
    <property type="entry name" value="Acyltransferase"/>
    <property type="match status" value="1"/>
</dbReference>
<dbReference type="EMBL" id="JBCIVJ010000005">
    <property type="protein sequence ID" value="MEN0579072.1"/>
    <property type="molecule type" value="Genomic_DNA"/>
</dbReference>
<sequence length="719" mass="80085">MLFGFFRGLFRILFRVRLTGNTQALHGERVLIVPNHVSFIDGILLALFLPVRPVFAVYTSISQQWYMRWLKPIIDFVPLDPTKPMSIKHLVRLIGEGRPVVIFPEGRISVSGSLMKIYDGAGFVAAKSAATVVPLRIEGAELTFFSRLKGLVKQRLFPRIYLHVLPPTQLPMPEAPRARDRRKIAGEMLHQIMMEARMAVRPRETLFDAFLAAQYRYGAGKPCVEDINFTPDSYRKLLTKTLFVARILDKYTAQGEKIGLMLPNAGISAAVIFGAIARGRIPAMMNYTAGVKGLTSAITAAEIKTVFTSRTFMDKGKLWHLPEQLTQVRWVYLEDLKGSVTLEDKLWIFSRVLMPRLAQVPQKPEDAAIILFTSGSEGNPKGVVHSHKSILANVEQIRTIADFTANDRFMSALPLFHSFGLTVGLFTPLLTGAEVFLYPSPLHYRIVPELVYDRNCTVLFGTSTFLGNYARFANPYDFFRLRYVVAGAEKLQESTRQLWQDKFGLRILEGYGVTECAPVVSINVPMAAKPGTVGRILPGMDARLLEVPGIDDGGRLQLKGPNIMNGYLRVEKPGVLEAPAAENAQGELESGWYDTGDIVRFDEQGYVQIQGRAKRFAKIAGEMISLEMVEQLALAVSPEKMHATAIKSDASKGEALVLFTTDEQLTREKLQQQARAQGVPELAVPRDIRFLKQLPLLGSGKPDFVTLKGMVEEAETQNA</sequence>
<dbReference type="Gene3D" id="3.30.300.30">
    <property type="match status" value="1"/>
</dbReference>
<evidence type="ECO:0000256" key="13">
    <source>
        <dbReference type="HAMAP-Rule" id="MF_01162"/>
    </source>
</evidence>
<comment type="similarity">
    <text evidence="13">In the N-terminal section; belongs to the 2-acyl-GPE acetyltransferase family.</text>
</comment>
<dbReference type="Proteomes" id="UP001411173">
    <property type="component" value="Unassembled WGS sequence"/>
</dbReference>
<keyword evidence="3" id="KW-0997">Cell inner membrane</keyword>
<protein>
    <recommendedName>
        <fullName evidence="13">Bifunctional protein Aas</fullName>
    </recommendedName>
    <domain>
        <recommendedName>
            <fullName evidence="13">2-acylglycerophosphoethanolamine acyltransferase</fullName>
            <ecNumber evidence="13">2.3.1.40</ecNumber>
        </recommendedName>
        <alternativeName>
            <fullName evidence="13">2-acyl-GPE acyltransferase</fullName>
        </alternativeName>
        <alternativeName>
            <fullName evidence="13">Acyl-[acyl-carrier-protein]--phospholipid O-acyltransferase</fullName>
        </alternativeName>
    </domain>
    <domain>
        <recommendedName>
            <fullName evidence="13">Acyl-[acyl-carrier-protein] synthetase</fullName>
            <ecNumber evidence="13">6.2.1.20</ecNumber>
        </recommendedName>
        <alternativeName>
            <fullName evidence="13">Acyl-ACP synthetase</fullName>
        </alternativeName>
        <alternativeName>
            <fullName evidence="13">Long-chain-fatty-acid--[acyl-carrier-protein] ligase</fullName>
        </alternativeName>
    </domain>
</protein>
<comment type="catalytic activity">
    <reaction evidence="13">
        <text>a long-chain fatty acid + holo-[ACP] + ATP = a long-chain fatty acyl-[ACP] + AMP + diphosphate</text>
        <dbReference type="Rhea" id="RHEA:45588"/>
        <dbReference type="Rhea" id="RHEA-COMP:9685"/>
        <dbReference type="Rhea" id="RHEA-COMP:12682"/>
        <dbReference type="ChEBI" id="CHEBI:30616"/>
        <dbReference type="ChEBI" id="CHEBI:33019"/>
        <dbReference type="ChEBI" id="CHEBI:57560"/>
        <dbReference type="ChEBI" id="CHEBI:64479"/>
        <dbReference type="ChEBI" id="CHEBI:133243"/>
        <dbReference type="ChEBI" id="CHEBI:456215"/>
        <dbReference type="EC" id="6.2.1.20"/>
    </reaction>
</comment>
<keyword evidence="6 13" id="KW-0812">Transmembrane</keyword>
<evidence type="ECO:0000256" key="9">
    <source>
        <dbReference type="ARBA" id="ARBA00022989"/>
    </source>
</evidence>
<evidence type="ECO:0000256" key="11">
    <source>
        <dbReference type="ARBA" id="ARBA00023268"/>
    </source>
</evidence>
<name>A0ABU9V3S6_9ENTR</name>
<keyword evidence="9 13" id="KW-1133">Transmembrane helix</keyword>
<dbReference type="PROSITE" id="PS00455">
    <property type="entry name" value="AMP_BINDING"/>
    <property type="match status" value="1"/>
</dbReference>
<evidence type="ECO:0000256" key="12">
    <source>
        <dbReference type="ARBA" id="ARBA00023315"/>
    </source>
</evidence>
<keyword evidence="4 13" id="KW-0436">Ligase</keyword>
<dbReference type="NCBIfam" id="NF005959">
    <property type="entry name" value="PRK08043.1"/>
    <property type="match status" value="1"/>
</dbReference>
<proteinExistence type="inferred from homology"/>
<evidence type="ECO:0000256" key="8">
    <source>
        <dbReference type="ARBA" id="ARBA00022840"/>
    </source>
</evidence>
<dbReference type="GO" id="GO:0016874">
    <property type="term" value="F:ligase activity"/>
    <property type="evidence" value="ECO:0007669"/>
    <property type="project" value="UniProtKB-KW"/>
</dbReference>
<dbReference type="CDD" id="cd07989">
    <property type="entry name" value="LPLAT_AGPAT-like"/>
    <property type="match status" value="1"/>
</dbReference>
<reference evidence="15 16" key="1">
    <citation type="submission" date="2024-02" db="EMBL/GenBank/DDBJ databases">
        <title>Whole genome of MDR Enterobacteriaceae from southern Thailand.</title>
        <authorList>
            <person name="Surachat K."/>
        </authorList>
    </citation>
    <scope>NUCLEOTIDE SEQUENCE [LARGE SCALE GENOMIC DNA]</scope>
    <source>
        <strain evidence="15 16">PSU_29</strain>
    </source>
</reference>
<dbReference type="SMART" id="SM00563">
    <property type="entry name" value="PlsC"/>
    <property type="match status" value="1"/>
</dbReference>
<comment type="similarity">
    <text evidence="13">In the C-terminal section; belongs to the ATP-dependent AMP-binding enzyme family.</text>
</comment>
<comment type="catalytic activity">
    <reaction evidence="13">
        <text>a 2-acyl-sn-glycero-3-phosphoethanolamine + a fatty acyl-[ACP] = a 1,2-diacyl-sn-glycero-3-phosphoethanolamine + holo-[ACP]</text>
        <dbReference type="Rhea" id="RHEA:10304"/>
        <dbReference type="Rhea" id="RHEA-COMP:9685"/>
        <dbReference type="Rhea" id="RHEA-COMP:14125"/>
        <dbReference type="ChEBI" id="CHEBI:64479"/>
        <dbReference type="ChEBI" id="CHEBI:64612"/>
        <dbReference type="ChEBI" id="CHEBI:65213"/>
        <dbReference type="ChEBI" id="CHEBI:138651"/>
        <dbReference type="EC" id="2.3.1.40"/>
    </reaction>
</comment>
<keyword evidence="16" id="KW-1185">Reference proteome</keyword>
<evidence type="ECO:0000256" key="10">
    <source>
        <dbReference type="ARBA" id="ARBA00023136"/>
    </source>
</evidence>
<feature type="region of interest" description="Acyltransferase" evidence="13">
    <location>
        <begin position="15"/>
        <end position="138"/>
    </location>
</feature>
<comment type="function">
    <text evidence="13">Plays a role in lysophospholipid acylation. Transfers fatty acids to the 1-position via an enzyme-bound acyl-ACP intermediate in the presence of ATP and magnesium. Its physiological function is to regenerate phosphatidylethanolamine from 2-acyl-glycero-3-phosphoethanolamine (2-acyl-GPE) formed by transacylation reactions or degradation by phospholipase A1.</text>
</comment>
<dbReference type="PANTHER" id="PTHR43201:SF8">
    <property type="entry name" value="ACYL-COA SYNTHETASE FAMILY MEMBER 3"/>
    <property type="match status" value="1"/>
</dbReference>
<dbReference type="GO" id="GO:0008779">
    <property type="term" value="F:acyl-[acyl-carrier-protein]-phospholipid O-acyltransferase activity"/>
    <property type="evidence" value="ECO:0007669"/>
    <property type="project" value="UniProtKB-EC"/>
</dbReference>
<evidence type="ECO:0000256" key="3">
    <source>
        <dbReference type="ARBA" id="ARBA00022519"/>
    </source>
</evidence>
<evidence type="ECO:0000256" key="7">
    <source>
        <dbReference type="ARBA" id="ARBA00022741"/>
    </source>
</evidence>
<dbReference type="InterPro" id="IPR045851">
    <property type="entry name" value="AMP-bd_C_sf"/>
</dbReference>
<dbReference type="EC" id="6.2.1.20" evidence="13"/>
<dbReference type="InterPro" id="IPR020845">
    <property type="entry name" value="AMP-binding_CS"/>
</dbReference>
<evidence type="ECO:0000259" key="14">
    <source>
        <dbReference type="SMART" id="SM00563"/>
    </source>
</evidence>
<comment type="caution">
    <text evidence="15">The sequence shown here is derived from an EMBL/GenBank/DDBJ whole genome shotgun (WGS) entry which is preliminary data.</text>
</comment>
<dbReference type="InterPro" id="IPR042099">
    <property type="entry name" value="ANL_N_sf"/>
</dbReference>
<evidence type="ECO:0000256" key="1">
    <source>
        <dbReference type="ARBA" id="ARBA00006432"/>
    </source>
</evidence>
<keyword evidence="12 13" id="KW-0012">Acyltransferase</keyword>
<dbReference type="Pfam" id="PF00501">
    <property type="entry name" value="AMP-binding"/>
    <property type="match status" value="1"/>
</dbReference>
<evidence type="ECO:0000256" key="6">
    <source>
        <dbReference type="ARBA" id="ARBA00022692"/>
    </source>
</evidence>
<dbReference type="Gene3D" id="3.40.50.12780">
    <property type="entry name" value="N-terminal domain of ligase-like"/>
    <property type="match status" value="1"/>
</dbReference>
<evidence type="ECO:0000256" key="5">
    <source>
        <dbReference type="ARBA" id="ARBA00022679"/>
    </source>
</evidence>
<keyword evidence="2 13" id="KW-1003">Cell membrane</keyword>
<evidence type="ECO:0000313" key="16">
    <source>
        <dbReference type="Proteomes" id="UP001411173"/>
    </source>
</evidence>
<dbReference type="CDD" id="cd05909">
    <property type="entry name" value="AAS_C"/>
    <property type="match status" value="1"/>
</dbReference>
<keyword evidence="10 13" id="KW-0472">Membrane</keyword>
<comment type="subcellular location">
    <subcellularLocation>
        <location evidence="13">Cell membrane</location>
        <topology evidence="13">Multi-pass membrane protein</topology>
    </subcellularLocation>
</comment>
<dbReference type="EC" id="2.3.1.40" evidence="13"/>
<keyword evidence="5 13" id="KW-0808">Transferase</keyword>
<dbReference type="PANTHER" id="PTHR43201">
    <property type="entry name" value="ACYL-COA SYNTHETASE"/>
    <property type="match status" value="1"/>
</dbReference>
<dbReference type="RefSeq" id="WP_090088600.1">
    <property type="nucleotide sequence ID" value="NZ_JBCIVJ010000005.1"/>
</dbReference>
<feature type="region of interest" description="AMP-binding" evidence="13">
    <location>
        <begin position="233"/>
        <end position="646"/>
    </location>
</feature>
<evidence type="ECO:0000256" key="2">
    <source>
        <dbReference type="ARBA" id="ARBA00022475"/>
    </source>
</evidence>
<evidence type="ECO:0000256" key="4">
    <source>
        <dbReference type="ARBA" id="ARBA00022598"/>
    </source>
</evidence>
<dbReference type="SUPFAM" id="SSF69593">
    <property type="entry name" value="Glycerol-3-phosphate (1)-acyltransferase"/>
    <property type="match status" value="1"/>
</dbReference>
<dbReference type="SUPFAM" id="SSF56801">
    <property type="entry name" value="Acetyl-CoA synthetase-like"/>
    <property type="match status" value="1"/>
</dbReference>
<evidence type="ECO:0000313" key="15">
    <source>
        <dbReference type="EMBL" id="MEN0579072.1"/>
    </source>
</evidence>
<keyword evidence="11 13" id="KW-0511">Multifunctional enzyme</keyword>
<accession>A0ABU9V3S6</accession>
<feature type="domain" description="Phospholipid/glycerol acyltransferase" evidence="14">
    <location>
        <begin position="30"/>
        <end position="140"/>
    </location>
</feature>
<comment type="similarity">
    <text evidence="1">Belongs to the ATP-dependent AMP-binding enzyme family.</text>
</comment>
<gene>
    <name evidence="13 15" type="primary">aas</name>
    <name evidence="15" type="ORF">AAIG39_08630</name>
</gene>
<dbReference type="InterPro" id="IPR002123">
    <property type="entry name" value="Plipid/glycerol_acylTrfase"/>
</dbReference>
<dbReference type="InterPro" id="IPR000873">
    <property type="entry name" value="AMP-dep_synth/lig_dom"/>
</dbReference>
<dbReference type="InterPro" id="IPR023775">
    <property type="entry name" value="Aas"/>
</dbReference>
<feature type="active site" evidence="13">
    <location>
        <position position="36"/>
    </location>
</feature>
<keyword evidence="8 13" id="KW-0067">ATP-binding</keyword>
<dbReference type="HAMAP" id="MF_01162">
    <property type="entry name" value="Aas"/>
    <property type="match status" value="1"/>
</dbReference>